<sequence>MNDPTASDHQTILKRYIPIADMIAATFGSRCEVVIHDLRNLESSLLYIRGNVTGRKIGAPTTEVILKELKNQGDCIEDMLGQVTRTEDGKFIRTSTSFIRDSRGKVIGFMGINFDISAFTEMESVISEFTAGMKHEFAPPKESYAQTVGEVFEKLIDDALREVGVPIGKMKKDDKVRFVKKLEENGVFLIQGAAERISAVLGVTKQSVYNYLDENR</sequence>
<dbReference type="PROSITE" id="PS50113">
    <property type="entry name" value="PAC"/>
    <property type="match status" value="1"/>
</dbReference>
<organism evidence="2 3">
    <name type="scientific">Bhargavaea cecembensis</name>
    <dbReference type="NCBI Taxonomy" id="394098"/>
    <lineage>
        <taxon>Bacteria</taxon>
        <taxon>Bacillati</taxon>
        <taxon>Bacillota</taxon>
        <taxon>Bacilli</taxon>
        <taxon>Bacillales</taxon>
        <taxon>Caryophanaceae</taxon>
        <taxon>Bhargavaea</taxon>
    </lineage>
</organism>
<evidence type="ECO:0000313" key="3">
    <source>
        <dbReference type="Proteomes" id="UP000076490"/>
    </source>
</evidence>
<protein>
    <submittedName>
        <fullName evidence="2">Transcriptional regulator</fullName>
    </submittedName>
</protein>
<proteinExistence type="predicted"/>
<name>A0A165H6M1_9BACL</name>
<dbReference type="PANTHER" id="PTHR35568:SF1">
    <property type="entry name" value="TRANSCRIPTIONAL REGULATOR DAUR"/>
    <property type="match status" value="1"/>
</dbReference>
<dbReference type="RefSeq" id="WP_063180944.1">
    <property type="nucleotide sequence ID" value="NZ_LQNT01000009.1"/>
</dbReference>
<dbReference type="InterPro" id="IPR039445">
    <property type="entry name" value="DauR-like_HTH"/>
</dbReference>
<dbReference type="PANTHER" id="PTHR35568">
    <property type="entry name" value="TRANSCRIPTIONAL REGULATOR DAUR"/>
    <property type="match status" value="1"/>
</dbReference>
<dbReference type="Proteomes" id="UP000076490">
    <property type="component" value="Unassembled WGS sequence"/>
</dbReference>
<dbReference type="InterPro" id="IPR039446">
    <property type="entry name" value="DauR-like"/>
</dbReference>
<comment type="caution">
    <text evidence="2">The sequence shown here is derived from an EMBL/GenBank/DDBJ whole genome shotgun (WGS) entry which is preliminary data.</text>
</comment>
<dbReference type="InterPro" id="IPR000700">
    <property type="entry name" value="PAS-assoc_C"/>
</dbReference>
<evidence type="ECO:0000313" key="2">
    <source>
        <dbReference type="EMBL" id="KZE38925.1"/>
    </source>
</evidence>
<reference evidence="2 3" key="1">
    <citation type="submission" date="2016-01" db="EMBL/GenBank/DDBJ databases">
        <title>Whole genome sequencing of Bhargavaea cecembensis T14.</title>
        <authorList>
            <person name="Hong K.W."/>
        </authorList>
    </citation>
    <scope>NUCLEOTIDE SEQUENCE [LARGE SCALE GENOMIC DNA]</scope>
    <source>
        <strain evidence="2 3">T14</strain>
    </source>
</reference>
<dbReference type="OrthoDB" id="9796595at2"/>
<accession>A0A165H6M1</accession>
<dbReference type="Pfam" id="PF08348">
    <property type="entry name" value="PAS_6"/>
    <property type="match status" value="1"/>
</dbReference>
<dbReference type="EMBL" id="LQNT01000009">
    <property type="protein sequence ID" value="KZE38925.1"/>
    <property type="molecule type" value="Genomic_DNA"/>
</dbReference>
<evidence type="ECO:0000259" key="1">
    <source>
        <dbReference type="PROSITE" id="PS50113"/>
    </source>
</evidence>
<gene>
    <name evidence="2" type="ORF">AV656_08470</name>
</gene>
<feature type="domain" description="PAC" evidence="1">
    <location>
        <begin position="77"/>
        <end position="128"/>
    </location>
</feature>
<dbReference type="Pfam" id="PF13309">
    <property type="entry name" value="HTH_22"/>
    <property type="match status" value="1"/>
</dbReference>
<dbReference type="Gene3D" id="3.30.450.20">
    <property type="entry name" value="PAS domain"/>
    <property type="match status" value="1"/>
</dbReference>
<dbReference type="AlphaFoldDB" id="A0A165H6M1"/>
<dbReference type="InterPro" id="IPR013559">
    <property type="entry name" value="YheO"/>
</dbReference>